<reference evidence="1" key="1">
    <citation type="submission" date="2023-03" db="EMBL/GenBank/DDBJ databases">
        <title>Bacterial isolates from washroom surfaces on a university campus.</title>
        <authorList>
            <person name="Holman D.B."/>
            <person name="Gzyl K.E."/>
            <person name="Taheri A.E."/>
        </authorList>
    </citation>
    <scope>NUCLEOTIDE SEQUENCE</scope>
    <source>
        <strain evidence="1">RD03</strain>
    </source>
</reference>
<protein>
    <recommendedName>
        <fullName evidence="3">Lipoprotein</fullName>
    </recommendedName>
</protein>
<gene>
    <name evidence="1" type="ORF">P5X88_12285</name>
</gene>
<dbReference type="EMBL" id="JAROYP010000006">
    <property type="protein sequence ID" value="MDH5161721.1"/>
    <property type="molecule type" value="Genomic_DNA"/>
</dbReference>
<dbReference type="AlphaFoldDB" id="A0AAW6T0D8"/>
<name>A0AAW6T0D8_9BACI</name>
<dbReference type="PROSITE" id="PS51257">
    <property type="entry name" value="PROKAR_LIPOPROTEIN"/>
    <property type="match status" value="1"/>
</dbReference>
<evidence type="ECO:0008006" key="3">
    <source>
        <dbReference type="Google" id="ProtNLM"/>
    </source>
</evidence>
<accession>A0AAW6T0D8</accession>
<evidence type="ECO:0000313" key="1">
    <source>
        <dbReference type="EMBL" id="MDH5161721.1"/>
    </source>
</evidence>
<proteinExistence type="predicted"/>
<comment type="caution">
    <text evidence="1">The sequence shown here is derived from an EMBL/GenBank/DDBJ whole genome shotgun (WGS) entry which is preliminary data.</text>
</comment>
<evidence type="ECO:0000313" key="2">
    <source>
        <dbReference type="Proteomes" id="UP001159179"/>
    </source>
</evidence>
<sequence length="118" mass="13779">MRQLCIICVLLLSLFIGLTGCISEAKRDRMVSDEKGKYNLYIVGDDIIDNKLEKETDINNIFRMIIVSDYKNAENNTPYLKITENKPNYFVFDSKDLVYQTTSYKKLVKYLKEHPIAK</sequence>
<dbReference type="RefSeq" id="WP_280616845.1">
    <property type="nucleotide sequence ID" value="NZ_JAROYP010000006.1"/>
</dbReference>
<dbReference type="Proteomes" id="UP001159179">
    <property type="component" value="Unassembled WGS sequence"/>
</dbReference>
<organism evidence="1 2">
    <name type="scientific">Heyndrickxia oleronia</name>
    <dbReference type="NCBI Taxonomy" id="38875"/>
    <lineage>
        <taxon>Bacteria</taxon>
        <taxon>Bacillati</taxon>
        <taxon>Bacillota</taxon>
        <taxon>Bacilli</taxon>
        <taxon>Bacillales</taxon>
        <taxon>Bacillaceae</taxon>
        <taxon>Heyndrickxia</taxon>
    </lineage>
</organism>